<feature type="region of interest" description="Disordered" evidence="2">
    <location>
        <begin position="694"/>
        <end position="728"/>
    </location>
</feature>
<reference evidence="5" key="1">
    <citation type="submission" date="2025-08" db="UniProtKB">
        <authorList>
            <consortium name="RefSeq"/>
        </authorList>
    </citation>
    <scope>IDENTIFICATION</scope>
</reference>
<evidence type="ECO:0000256" key="1">
    <source>
        <dbReference type="PROSITE-ProRule" id="PRU10141"/>
    </source>
</evidence>
<keyword evidence="1" id="KW-0547">Nucleotide-binding</keyword>
<dbReference type="Gene3D" id="3.30.200.20">
    <property type="entry name" value="Phosphorylase Kinase, domain 1"/>
    <property type="match status" value="1"/>
</dbReference>
<dbReference type="Pfam" id="PF00069">
    <property type="entry name" value="Pkinase"/>
    <property type="match status" value="1"/>
</dbReference>
<dbReference type="InterPro" id="IPR011009">
    <property type="entry name" value="Kinase-like_dom_sf"/>
</dbReference>
<dbReference type="KEGG" id="aplc:110985190"/>
<evidence type="ECO:0000259" key="3">
    <source>
        <dbReference type="PROSITE" id="PS50011"/>
    </source>
</evidence>
<evidence type="ECO:0000313" key="4">
    <source>
        <dbReference type="Proteomes" id="UP000694845"/>
    </source>
</evidence>
<feature type="region of interest" description="Disordered" evidence="2">
    <location>
        <begin position="72"/>
        <end position="117"/>
    </location>
</feature>
<organism evidence="4 5">
    <name type="scientific">Acanthaster planci</name>
    <name type="common">Crown-of-thorns starfish</name>
    <dbReference type="NCBI Taxonomy" id="133434"/>
    <lineage>
        <taxon>Eukaryota</taxon>
        <taxon>Metazoa</taxon>
        <taxon>Echinodermata</taxon>
        <taxon>Eleutherozoa</taxon>
        <taxon>Asterozoa</taxon>
        <taxon>Asteroidea</taxon>
        <taxon>Valvatacea</taxon>
        <taxon>Valvatida</taxon>
        <taxon>Acanthasteridae</taxon>
        <taxon>Acanthaster</taxon>
    </lineage>
</organism>
<feature type="compositionally biased region" description="Polar residues" evidence="2">
    <location>
        <begin position="75"/>
        <end position="109"/>
    </location>
</feature>
<dbReference type="PROSITE" id="PS50011">
    <property type="entry name" value="PROTEIN_KINASE_DOM"/>
    <property type="match status" value="1"/>
</dbReference>
<dbReference type="RefSeq" id="XP_022101727.1">
    <property type="nucleotide sequence ID" value="XM_022246035.1"/>
</dbReference>
<feature type="binding site" evidence="1">
    <location>
        <position position="893"/>
    </location>
    <ligand>
        <name>ATP</name>
        <dbReference type="ChEBI" id="CHEBI:30616"/>
    </ligand>
</feature>
<dbReference type="Gene3D" id="1.10.510.10">
    <property type="entry name" value="Transferase(Phosphotransferase) domain 1"/>
    <property type="match status" value="1"/>
</dbReference>
<feature type="region of interest" description="Disordered" evidence="2">
    <location>
        <begin position="745"/>
        <end position="831"/>
    </location>
</feature>
<name>A0A8B7Z9T4_ACAPL</name>
<dbReference type="GO" id="GO:0005524">
    <property type="term" value="F:ATP binding"/>
    <property type="evidence" value="ECO:0007669"/>
    <property type="project" value="UniProtKB-UniRule"/>
</dbReference>
<dbReference type="Proteomes" id="UP000694845">
    <property type="component" value="Unplaced"/>
</dbReference>
<keyword evidence="1" id="KW-0067">ATP-binding</keyword>
<proteinExistence type="predicted"/>
<dbReference type="OrthoDB" id="6128227at2759"/>
<feature type="region of interest" description="Disordered" evidence="2">
    <location>
        <begin position="188"/>
        <end position="219"/>
    </location>
</feature>
<dbReference type="GO" id="GO:0007165">
    <property type="term" value="P:signal transduction"/>
    <property type="evidence" value="ECO:0007669"/>
    <property type="project" value="TreeGrafter"/>
</dbReference>
<dbReference type="InterPro" id="IPR000719">
    <property type="entry name" value="Prot_kinase_dom"/>
</dbReference>
<dbReference type="GeneID" id="110985190"/>
<dbReference type="OMA" id="TSARWIQ"/>
<feature type="compositionally biased region" description="Polar residues" evidence="2">
    <location>
        <begin position="748"/>
        <end position="770"/>
    </location>
</feature>
<protein>
    <submittedName>
        <fullName evidence="5">Uncharacterized protein LOC110985190</fullName>
    </submittedName>
</protein>
<feature type="domain" description="Protein kinase" evidence="3">
    <location>
        <begin position="863"/>
        <end position="1125"/>
    </location>
</feature>
<feature type="compositionally biased region" description="Low complexity" evidence="2">
    <location>
        <begin position="399"/>
        <end position="408"/>
    </location>
</feature>
<dbReference type="PANTHER" id="PTHR48011:SF4">
    <property type="entry name" value="MITOGEN-ACTIVATED PROTEIN KINASE KINASE KINASE 19"/>
    <property type="match status" value="1"/>
</dbReference>
<evidence type="ECO:0000313" key="5">
    <source>
        <dbReference type="RefSeq" id="XP_022101727.1"/>
    </source>
</evidence>
<dbReference type="InterPro" id="IPR017441">
    <property type="entry name" value="Protein_kinase_ATP_BS"/>
</dbReference>
<feature type="compositionally biased region" description="Polar residues" evidence="2">
    <location>
        <begin position="653"/>
        <end position="669"/>
    </location>
</feature>
<feature type="compositionally biased region" description="Polar residues" evidence="2">
    <location>
        <begin position="786"/>
        <end position="826"/>
    </location>
</feature>
<dbReference type="SUPFAM" id="SSF56112">
    <property type="entry name" value="Protein kinase-like (PK-like)"/>
    <property type="match status" value="1"/>
</dbReference>
<feature type="region of interest" description="Disordered" evidence="2">
    <location>
        <begin position="23"/>
        <end position="57"/>
    </location>
</feature>
<dbReference type="PROSITE" id="PS00107">
    <property type="entry name" value="PROTEIN_KINASE_ATP"/>
    <property type="match status" value="1"/>
</dbReference>
<accession>A0A8B7Z9T4</accession>
<dbReference type="AlphaFoldDB" id="A0A8B7Z9T4"/>
<evidence type="ECO:0000256" key="2">
    <source>
        <dbReference type="SAM" id="MobiDB-lite"/>
    </source>
</evidence>
<gene>
    <name evidence="5" type="primary">LOC110985190</name>
</gene>
<dbReference type="CDD" id="cd00180">
    <property type="entry name" value="PKc"/>
    <property type="match status" value="1"/>
</dbReference>
<feature type="region of interest" description="Disordered" evidence="2">
    <location>
        <begin position="311"/>
        <end position="494"/>
    </location>
</feature>
<feature type="region of interest" description="Disordered" evidence="2">
    <location>
        <begin position="254"/>
        <end position="274"/>
    </location>
</feature>
<feature type="region of interest" description="Disordered" evidence="2">
    <location>
        <begin position="650"/>
        <end position="679"/>
    </location>
</feature>
<dbReference type="InterPro" id="IPR052751">
    <property type="entry name" value="Plant_MAPKKK"/>
</dbReference>
<feature type="compositionally biased region" description="Low complexity" evidence="2">
    <location>
        <begin position="338"/>
        <end position="357"/>
    </location>
</feature>
<dbReference type="GO" id="GO:0004672">
    <property type="term" value="F:protein kinase activity"/>
    <property type="evidence" value="ECO:0007669"/>
    <property type="project" value="InterPro"/>
</dbReference>
<dbReference type="PANTHER" id="PTHR48011">
    <property type="entry name" value="CCR4-NOT TRANSCRIPTIONAL COMPLEX SUBUNIT CAF120-RELATED"/>
    <property type="match status" value="1"/>
</dbReference>
<keyword evidence="4" id="KW-1185">Reference proteome</keyword>
<sequence length="1125" mass="123180">MFNFAAAFSERIRYSRSTKVVRFVPDDDGGSSPEPAHGGGGEIPRCRDGNSPASLDDDYGLTSARWIQSRGDTGVRSTITGQTSGQAPLQVSQGRVSGDSAQDQQNPNKPQEGLPLKSLLPHKKFWRYRRTKVRPMVASVSRSAQRPHLAAEDSGDGMLLTSLAAPSSSERSQQIIALKSCQATTDIDLRSSGSPLAAKDNLSPTIKRRPDLPSNSKSQLSWTTRLRNLFTSRKHRSATAVVPFQAAGASAEWRPDELMNKPSAPEPKSDKSVALKTKIDERRFEADGVSRVPHHWQTSANVTTRATLLDTAPMPLPGVPQFDGECQHSSPPAPRICSTSPRESPSSSEHSVSSKPSILRPASRLSCQQGAVMTSGDRASKGGDSIFSPPSPPTRDDPLSSPSLPSLRQSREAASEEGDGALGDRRSISKQPHPPSPKSKVTPSSQGSLSSIQKKQEAVEQGGNGTPTTRGGLISKPALVKSKRTPGFQEQKGVHVRKLEKHYYQTMWANTEQSLSQPPPVQNMTPNVTNGVKMRERALKRVEQVALKIDVSFIYANLEAAKVTSPQCRWVDVLQRIIQRSQELRQMRLEKKQVPYTSEEIRGIELNAYRAREKLYLLKQMITAASFVQAQPGEERRRFFHHICNTPPDLKRSQATLSEKTTTQTSNEPSRAPRKCAPGQNQAILAIISKETASKNPKSRILERKGPATEIAPSREQGTESLQISPLQIFKRMTHKKLRRCIKEKTIKAQTSDSNSRPASPLTTPKSCSSEQKKSLPPTMLRKSSPGASSQIPRKTSSPNNTPSGLSTRKSPSKTMSVASISPSKTTHPKIAPSCLKKILPGHLQGPYPTVDSGDLEYVMTSSGSKVVLGRGDNGEVLLMRRHGDGTLLAVKKLSNNRFRITVDKHMLREVAAMQAVSSCPFFPKLFGVVDNSSFAQEFLGDESTNLAMDFAAARFSHGLLTAREWLNVCRDVTEGLKVLHRTGWVHNDLHVGNAMLCKSPPGSKIGWTAKIIDLGLAHPLQNLPPAYNLTHEEKQCYYQMCKQVAPEIVEGKTQFSTKSDIYSLGKLFKDIAYNSSSLHGLRHLGLACMIRNPAHRPTLNTVLKKLDGLCSKVAKSKLPPLPPP</sequence>